<organism evidence="1 2">
    <name type="scientific">Priestia megaterium</name>
    <name type="common">Bacillus megaterium</name>
    <dbReference type="NCBI Taxonomy" id="1404"/>
    <lineage>
        <taxon>Bacteria</taxon>
        <taxon>Bacillati</taxon>
        <taxon>Bacillota</taxon>
        <taxon>Bacilli</taxon>
        <taxon>Bacillales</taxon>
        <taxon>Bacillaceae</taxon>
        <taxon>Priestia</taxon>
    </lineage>
</organism>
<accession>A0AAX6BHW1</accession>
<dbReference type="AlphaFoldDB" id="A0AAX6BHW1"/>
<gene>
    <name evidence="1" type="ORF">ShirakiTB12_17790</name>
</gene>
<evidence type="ECO:0000313" key="2">
    <source>
        <dbReference type="Proteomes" id="UP001165240"/>
    </source>
</evidence>
<dbReference type="RefSeq" id="WP_310876414.1">
    <property type="nucleotide sequence ID" value="NZ_BSYK01000001.1"/>
</dbReference>
<proteinExistence type="predicted"/>
<comment type="caution">
    <text evidence="1">The sequence shown here is derived from an EMBL/GenBank/DDBJ whole genome shotgun (WGS) entry which is preliminary data.</text>
</comment>
<reference evidence="1" key="1">
    <citation type="journal article" date="2024" name="Appl Microbiol">
        <title>Effect of kuratsuki Bacillus and Priestia on Taste of Sake.</title>
        <authorList>
            <person name="Kobayashi K."/>
            <person name="Nishida H."/>
        </authorList>
    </citation>
    <scope>NUCLEOTIDE SEQUENCE</scope>
    <source>
        <strain evidence="1">B-12</strain>
    </source>
</reference>
<name>A0AAX6BHW1_PRIMG</name>
<protein>
    <submittedName>
        <fullName evidence="1">Uncharacterized protein</fullName>
    </submittedName>
</protein>
<dbReference type="Proteomes" id="UP001165240">
    <property type="component" value="Unassembled WGS sequence"/>
</dbReference>
<sequence>MVLVSKFQDWINAKVIGEDAEETPNFAFLEVMNSIMRLYMAMIKNG</sequence>
<evidence type="ECO:0000313" key="1">
    <source>
        <dbReference type="EMBL" id="GMG73311.1"/>
    </source>
</evidence>
<dbReference type="EMBL" id="BSYK01000001">
    <property type="protein sequence ID" value="GMG73311.1"/>
    <property type="molecule type" value="Genomic_DNA"/>
</dbReference>